<keyword evidence="1" id="KW-0677">Repeat</keyword>
<name>A0ABS3V4Q1_9ACTN</name>
<dbReference type="Proteomes" id="UP000671399">
    <property type="component" value="Unassembled WGS sequence"/>
</dbReference>
<dbReference type="SUPFAM" id="SSF48403">
    <property type="entry name" value="Ankyrin repeat"/>
    <property type="match status" value="1"/>
</dbReference>
<dbReference type="RefSeq" id="WP_208566220.1">
    <property type="nucleotide sequence ID" value="NZ_JAGFWR010000002.1"/>
</dbReference>
<dbReference type="PROSITE" id="PS50088">
    <property type="entry name" value="ANK_REPEAT"/>
    <property type="match status" value="1"/>
</dbReference>
<sequence>MTGDLLLLAVDNPLAATVTGAIRSGDLTTLRRLLTAHPGLATARLVDHVGGAPGASAMSRTLLHVVTDWPGRFPHGAATVAALVAAGGDVDARFVGPHRETPLHWAASCNDVDVIDALLDAGADIEAAGGVIAGGTPLADARAFAQWRAAYRLVVRGARTTLTDAATLGLLDRVERACTDVVPPSADEIDVAFWGACHGGRQSCAGYLWERGAQLNWVAPWEHRTALDAAVRRGATELVVWLRARGAVTAAELDRRTPGSTR</sequence>
<comment type="caution">
    <text evidence="4">The sequence shown here is derived from an EMBL/GenBank/DDBJ whole genome shotgun (WGS) entry which is preliminary data.</text>
</comment>
<dbReference type="Gene3D" id="1.25.40.20">
    <property type="entry name" value="Ankyrin repeat-containing domain"/>
    <property type="match status" value="2"/>
</dbReference>
<proteinExistence type="predicted"/>
<dbReference type="SMART" id="SM00248">
    <property type="entry name" value="ANK"/>
    <property type="match status" value="3"/>
</dbReference>
<evidence type="ECO:0000313" key="5">
    <source>
        <dbReference type="Proteomes" id="UP000671399"/>
    </source>
</evidence>
<dbReference type="InterPro" id="IPR036770">
    <property type="entry name" value="Ankyrin_rpt-contain_sf"/>
</dbReference>
<dbReference type="InterPro" id="IPR050745">
    <property type="entry name" value="Multifunctional_regulatory"/>
</dbReference>
<evidence type="ECO:0000256" key="1">
    <source>
        <dbReference type="ARBA" id="ARBA00022737"/>
    </source>
</evidence>
<feature type="repeat" description="ANK" evidence="3">
    <location>
        <begin position="98"/>
        <end position="130"/>
    </location>
</feature>
<dbReference type="InterPro" id="IPR002110">
    <property type="entry name" value="Ankyrin_rpt"/>
</dbReference>
<gene>
    <name evidence="4" type="ORF">JQN83_07060</name>
</gene>
<dbReference type="PROSITE" id="PS50297">
    <property type="entry name" value="ANK_REP_REGION"/>
    <property type="match status" value="1"/>
</dbReference>
<dbReference type="PANTHER" id="PTHR24189">
    <property type="entry name" value="MYOTROPHIN"/>
    <property type="match status" value="1"/>
</dbReference>
<accession>A0ABS3V4Q1</accession>
<dbReference type="EMBL" id="JAGFWR010000002">
    <property type="protein sequence ID" value="MBO4160574.1"/>
    <property type="molecule type" value="Genomic_DNA"/>
</dbReference>
<protein>
    <submittedName>
        <fullName evidence="4">Ankyrin repeat domain-containing protein</fullName>
    </submittedName>
</protein>
<evidence type="ECO:0000313" key="4">
    <source>
        <dbReference type="EMBL" id="MBO4160574.1"/>
    </source>
</evidence>
<dbReference type="PANTHER" id="PTHR24189:SF50">
    <property type="entry name" value="ANKYRIN REPEAT AND SOCS BOX PROTEIN 2"/>
    <property type="match status" value="1"/>
</dbReference>
<keyword evidence="5" id="KW-1185">Reference proteome</keyword>
<evidence type="ECO:0000256" key="2">
    <source>
        <dbReference type="ARBA" id="ARBA00023043"/>
    </source>
</evidence>
<dbReference type="Pfam" id="PF00023">
    <property type="entry name" value="Ank"/>
    <property type="match status" value="1"/>
</dbReference>
<organism evidence="4 5">
    <name type="scientific">Micromonospora antibiotica</name>
    <dbReference type="NCBI Taxonomy" id="2807623"/>
    <lineage>
        <taxon>Bacteria</taxon>
        <taxon>Bacillati</taxon>
        <taxon>Actinomycetota</taxon>
        <taxon>Actinomycetes</taxon>
        <taxon>Micromonosporales</taxon>
        <taxon>Micromonosporaceae</taxon>
        <taxon>Micromonospora</taxon>
    </lineage>
</organism>
<evidence type="ECO:0000256" key="3">
    <source>
        <dbReference type="PROSITE-ProRule" id="PRU00023"/>
    </source>
</evidence>
<keyword evidence="2 3" id="KW-0040">ANK repeat</keyword>
<reference evidence="4 5" key="1">
    <citation type="submission" date="2021-03" db="EMBL/GenBank/DDBJ databases">
        <authorList>
            <person name="Lee D.-H."/>
        </authorList>
    </citation>
    <scope>NUCLEOTIDE SEQUENCE [LARGE SCALE GENOMIC DNA]</scope>
    <source>
        <strain evidence="4 5">MMS20-R2-23</strain>
    </source>
</reference>